<reference evidence="2" key="1">
    <citation type="submission" date="2022-04" db="EMBL/GenBank/DDBJ databases">
        <title>A functionally conserved STORR gene fusion in Papaver species that diverged 16.8 million years ago.</title>
        <authorList>
            <person name="Catania T."/>
        </authorList>
    </citation>
    <scope>NUCLEOTIDE SEQUENCE</scope>
    <source>
        <strain evidence="2">S-188037</strain>
    </source>
</reference>
<comment type="caution">
    <text evidence="2">The sequence shown here is derived from an EMBL/GenBank/DDBJ whole genome shotgun (WGS) entry which is preliminary data.</text>
</comment>
<dbReference type="GO" id="GO:0006364">
    <property type="term" value="P:rRNA processing"/>
    <property type="evidence" value="ECO:0007669"/>
    <property type="project" value="TreeGrafter"/>
</dbReference>
<dbReference type="PANTHER" id="PTHR45841">
    <property type="entry name" value="MRNA TURNOVER PROTEIN 4 MRTO4"/>
    <property type="match status" value="1"/>
</dbReference>
<dbReference type="GO" id="GO:0030687">
    <property type="term" value="C:preribosome, large subunit precursor"/>
    <property type="evidence" value="ECO:0007669"/>
    <property type="project" value="TreeGrafter"/>
</dbReference>
<protein>
    <recommendedName>
        <fullName evidence="1">Large ribosomal subunit protein uL10-like insertion domain-containing protein</fullName>
    </recommendedName>
</protein>
<dbReference type="EMBL" id="JAJJMB010003633">
    <property type="protein sequence ID" value="KAI3946787.1"/>
    <property type="molecule type" value="Genomic_DNA"/>
</dbReference>
<name>A0AAD4TAW9_9MAGN</name>
<organism evidence="2 3">
    <name type="scientific">Papaver atlanticum</name>
    <dbReference type="NCBI Taxonomy" id="357466"/>
    <lineage>
        <taxon>Eukaryota</taxon>
        <taxon>Viridiplantae</taxon>
        <taxon>Streptophyta</taxon>
        <taxon>Embryophyta</taxon>
        <taxon>Tracheophyta</taxon>
        <taxon>Spermatophyta</taxon>
        <taxon>Magnoliopsida</taxon>
        <taxon>Ranunculales</taxon>
        <taxon>Papaveraceae</taxon>
        <taxon>Papaveroideae</taxon>
        <taxon>Papaver</taxon>
    </lineage>
</organism>
<evidence type="ECO:0000313" key="3">
    <source>
        <dbReference type="Proteomes" id="UP001202328"/>
    </source>
</evidence>
<dbReference type="Gene3D" id="3.90.105.20">
    <property type="match status" value="1"/>
</dbReference>
<keyword evidence="3" id="KW-1185">Reference proteome</keyword>
<sequence>MQNLKAPSTRNSSNLSPTTIHKRFILDVKKLYQRLLELSQKQNSILNSNLETVDIKLKNCDLVSIKLEVYMLQNYDDAAVLLTDKTKDEVLRKFKEYNECDFVKTGQTPMAPLVFAKDEVLPLPPRSSAMNLCPKLKELGMPVELSGGCIKLTETFSVCEDGVRVTEDATKILCISSYNLLFDVWHYAAGVPPLEKQNICKWTCLPVSKLGISTSWFAVK</sequence>
<dbReference type="Pfam" id="PF17777">
    <property type="entry name" value="RL10P_insert"/>
    <property type="match status" value="1"/>
</dbReference>
<dbReference type="GO" id="GO:0042273">
    <property type="term" value="P:ribosomal large subunit biogenesis"/>
    <property type="evidence" value="ECO:0007669"/>
    <property type="project" value="TreeGrafter"/>
</dbReference>
<dbReference type="PANTHER" id="PTHR45841:SF1">
    <property type="entry name" value="MRNA TURNOVER PROTEIN 4 HOMOLOG"/>
    <property type="match status" value="1"/>
</dbReference>
<gene>
    <name evidence="2" type="ORF">MKW98_003350</name>
</gene>
<dbReference type="GO" id="GO:0000956">
    <property type="term" value="P:nuclear-transcribed mRNA catabolic process"/>
    <property type="evidence" value="ECO:0007669"/>
    <property type="project" value="TreeGrafter"/>
</dbReference>
<dbReference type="Proteomes" id="UP001202328">
    <property type="component" value="Unassembled WGS sequence"/>
</dbReference>
<accession>A0AAD4TAW9</accession>
<evidence type="ECO:0000313" key="2">
    <source>
        <dbReference type="EMBL" id="KAI3946787.1"/>
    </source>
</evidence>
<dbReference type="GO" id="GO:0005730">
    <property type="term" value="C:nucleolus"/>
    <property type="evidence" value="ECO:0007669"/>
    <property type="project" value="TreeGrafter"/>
</dbReference>
<feature type="domain" description="Large ribosomal subunit protein uL10-like insertion" evidence="1">
    <location>
        <begin position="103"/>
        <end position="173"/>
    </location>
</feature>
<dbReference type="GO" id="GO:0003723">
    <property type="term" value="F:RNA binding"/>
    <property type="evidence" value="ECO:0007669"/>
    <property type="project" value="TreeGrafter"/>
</dbReference>
<dbReference type="InterPro" id="IPR043164">
    <property type="entry name" value="Ribosomal_uL10-like_insert_sf"/>
</dbReference>
<proteinExistence type="predicted"/>
<dbReference type="InterPro" id="IPR051742">
    <property type="entry name" value="Ribosome_Assembly_uL10"/>
</dbReference>
<dbReference type="InterPro" id="IPR040637">
    <property type="entry name" value="Ribosomal_uL10-like_insert"/>
</dbReference>
<evidence type="ECO:0000259" key="1">
    <source>
        <dbReference type="Pfam" id="PF17777"/>
    </source>
</evidence>
<dbReference type="AlphaFoldDB" id="A0AAD4TAW9"/>